<evidence type="ECO:0000313" key="2">
    <source>
        <dbReference type="EMBL" id="KAI0488593.1"/>
    </source>
</evidence>
<name>A0A8T3A7H9_DENNO</name>
<keyword evidence="1" id="KW-1133">Transmembrane helix</keyword>
<proteinExistence type="predicted"/>
<keyword evidence="1" id="KW-0812">Transmembrane</keyword>
<keyword evidence="1" id="KW-0472">Membrane</keyword>
<evidence type="ECO:0000313" key="3">
    <source>
        <dbReference type="Proteomes" id="UP000829196"/>
    </source>
</evidence>
<dbReference type="AlphaFoldDB" id="A0A8T3A7H9"/>
<protein>
    <submittedName>
        <fullName evidence="2">Uncharacterized protein</fullName>
    </submittedName>
</protein>
<dbReference type="Proteomes" id="UP000829196">
    <property type="component" value="Unassembled WGS sequence"/>
</dbReference>
<keyword evidence="3" id="KW-1185">Reference proteome</keyword>
<reference evidence="2" key="1">
    <citation type="journal article" date="2022" name="Front. Genet.">
        <title>Chromosome-Scale Assembly of the Dendrobium nobile Genome Provides Insights Into the Molecular Mechanism of the Biosynthesis of the Medicinal Active Ingredient of Dendrobium.</title>
        <authorList>
            <person name="Xu Q."/>
            <person name="Niu S.-C."/>
            <person name="Li K.-L."/>
            <person name="Zheng P.-J."/>
            <person name="Zhang X.-J."/>
            <person name="Jia Y."/>
            <person name="Liu Y."/>
            <person name="Niu Y.-X."/>
            <person name="Yu L.-H."/>
            <person name="Chen D.-F."/>
            <person name="Zhang G.-Q."/>
        </authorList>
    </citation>
    <scope>NUCLEOTIDE SEQUENCE</scope>
    <source>
        <tissue evidence="2">Leaf</tissue>
    </source>
</reference>
<feature type="transmembrane region" description="Helical" evidence="1">
    <location>
        <begin position="20"/>
        <end position="43"/>
    </location>
</feature>
<gene>
    <name evidence="2" type="ORF">KFK09_028431</name>
</gene>
<sequence>MWYSLLGCARLVILKAHEMNFWLLLWSFWAKAPSLSFILFLVLRLRSLTQ</sequence>
<organism evidence="2 3">
    <name type="scientific">Dendrobium nobile</name>
    <name type="common">Orchid</name>
    <dbReference type="NCBI Taxonomy" id="94219"/>
    <lineage>
        <taxon>Eukaryota</taxon>
        <taxon>Viridiplantae</taxon>
        <taxon>Streptophyta</taxon>
        <taxon>Embryophyta</taxon>
        <taxon>Tracheophyta</taxon>
        <taxon>Spermatophyta</taxon>
        <taxon>Magnoliopsida</taxon>
        <taxon>Liliopsida</taxon>
        <taxon>Asparagales</taxon>
        <taxon>Orchidaceae</taxon>
        <taxon>Epidendroideae</taxon>
        <taxon>Malaxideae</taxon>
        <taxon>Dendrobiinae</taxon>
        <taxon>Dendrobium</taxon>
    </lineage>
</organism>
<accession>A0A8T3A7H9</accession>
<dbReference type="EMBL" id="JAGYWB010000019">
    <property type="protein sequence ID" value="KAI0488593.1"/>
    <property type="molecule type" value="Genomic_DNA"/>
</dbReference>
<evidence type="ECO:0000256" key="1">
    <source>
        <dbReference type="SAM" id="Phobius"/>
    </source>
</evidence>
<comment type="caution">
    <text evidence="2">The sequence shown here is derived from an EMBL/GenBank/DDBJ whole genome shotgun (WGS) entry which is preliminary data.</text>
</comment>